<dbReference type="VEuPathDB" id="FungiDB:CPAG_07550"/>
<dbReference type="Proteomes" id="UP000054567">
    <property type="component" value="Unassembled WGS sequence"/>
</dbReference>
<proteinExistence type="predicted"/>
<organism evidence="1 2">
    <name type="scientific">Coccidioides posadasii RMSCC 3488</name>
    <dbReference type="NCBI Taxonomy" id="454284"/>
    <lineage>
        <taxon>Eukaryota</taxon>
        <taxon>Fungi</taxon>
        <taxon>Dikarya</taxon>
        <taxon>Ascomycota</taxon>
        <taxon>Pezizomycotina</taxon>
        <taxon>Eurotiomycetes</taxon>
        <taxon>Eurotiomycetidae</taxon>
        <taxon>Onygenales</taxon>
        <taxon>Onygenaceae</taxon>
        <taxon>Coccidioides</taxon>
    </lineage>
</organism>
<evidence type="ECO:0000313" key="1">
    <source>
        <dbReference type="EMBL" id="KMM71243.1"/>
    </source>
</evidence>
<protein>
    <submittedName>
        <fullName evidence="1">Uncharacterized protein</fullName>
    </submittedName>
</protein>
<accession>A0A0J6FLL8</accession>
<reference evidence="2" key="3">
    <citation type="journal article" date="2010" name="Genome Res.">
        <title>Population genomic sequencing of Coccidioides fungi reveals recent hybridization and transposon control.</title>
        <authorList>
            <person name="Neafsey D.E."/>
            <person name="Barker B.M."/>
            <person name="Sharpton T.J."/>
            <person name="Stajich J.E."/>
            <person name="Park D.J."/>
            <person name="Whiston E."/>
            <person name="Hung C.-Y."/>
            <person name="McMahan C."/>
            <person name="White J."/>
            <person name="Sykes S."/>
            <person name="Heiman D."/>
            <person name="Young S."/>
            <person name="Zeng Q."/>
            <person name="Abouelleil A."/>
            <person name="Aftuck L."/>
            <person name="Bessette D."/>
            <person name="Brown A."/>
            <person name="FitzGerald M."/>
            <person name="Lui A."/>
            <person name="Macdonald J.P."/>
            <person name="Priest M."/>
            <person name="Orbach M.J."/>
            <person name="Galgiani J.N."/>
            <person name="Kirkland T.N."/>
            <person name="Cole G.T."/>
            <person name="Birren B.W."/>
            <person name="Henn M.R."/>
            <person name="Taylor J.W."/>
            <person name="Rounsley S.D."/>
        </authorList>
    </citation>
    <scope>NUCLEOTIDE SEQUENCE [LARGE SCALE GENOMIC DNA]</scope>
    <source>
        <strain evidence="2">RMSCC 3488</strain>
    </source>
</reference>
<reference evidence="1 2" key="1">
    <citation type="submission" date="2007-06" db="EMBL/GenBank/DDBJ databases">
        <title>The Genome Sequence of Coccidioides posadasii RMSCC_3488.</title>
        <authorList>
            <consortium name="Coccidioides Genome Resources Consortium"/>
            <consortium name="The Broad Institute Genome Sequencing Platform"/>
            <person name="Henn M.R."/>
            <person name="Sykes S."/>
            <person name="Young S."/>
            <person name="Jaffe D."/>
            <person name="Berlin A."/>
            <person name="Alvarez P."/>
            <person name="Butler J."/>
            <person name="Gnerre S."/>
            <person name="Grabherr M."/>
            <person name="Mauceli E."/>
            <person name="Brockman W."/>
            <person name="Kodira C."/>
            <person name="Alvarado L."/>
            <person name="Zeng Q."/>
            <person name="Crawford M."/>
            <person name="Antoine C."/>
            <person name="Devon K."/>
            <person name="Galgiani J."/>
            <person name="Orsborn K."/>
            <person name="Lewis M.L."/>
            <person name="Nusbaum C."/>
            <person name="Galagan J."/>
            <person name="Birren B."/>
        </authorList>
    </citation>
    <scope>NUCLEOTIDE SEQUENCE [LARGE SCALE GENOMIC DNA]</scope>
    <source>
        <strain evidence="1 2">RMSCC 3488</strain>
    </source>
</reference>
<dbReference type="AlphaFoldDB" id="A0A0J6FLL8"/>
<reference evidence="2" key="2">
    <citation type="journal article" date="2009" name="Genome Res.">
        <title>Comparative genomic analyses of the human fungal pathogens Coccidioides and their relatives.</title>
        <authorList>
            <person name="Sharpton T.J."/>
            <person name="Stajich J.E."/>
            <person name="Rounsley S.D."/>
            <person name="Gardner M.J."/>
            <person name="Wortman J.R."/>
            <person name="Jordar V.S."/>
            <person name="Maiti R."/>
            <person name="Kodira C.D."/>
            <person name="Neafsey D.E."/>
            <person name="Zeng Q."/>
            <person name="Hung C.-Y."/>
            <person name="McMahan C."/>
            <person name="Muszewska A."/>
            <person name="Grynberg M."/>
            <person name="Mandel M.A."/>
            <person name="Kellner E.M."/>
            <person name="Barker B.M."/>
            <person name="Galgiani J.N."/>
            <person name="Orbach M.J."/>
            <person name="Kirkland T.N."/>
            <person name="Cole G.T."/>
            <person name="Henn M.R."/>
            <person name="Birren B.W."/>
            <person name="Taylor J.W."/>
        </authorList>
    </citation>
    <scope>NUCLEOTIDE SEQUENCE [LARGE SCALE GENOMIC DNA]</scope>
    <source>
        <strain evidence="2">RMSCC 3488</strain>
    </source>
</reference>
<gene>
    <name evidence="1" type="ORF">CPAG_07550</name>
</gene>
<sequence length="105" mass="12126">MPSTQDSLRTADPVEQNKLGEMQELHTMVQCAQSLTRDKYAPVGRPWRWNMWQISRRWWQRFEDIGHTKPISSDGVINLLMVGIPESAASEGQEVFGVWELLRNA</sequence>
<dbReference type="EMBL" id="DS268113">
    <property type="protein sequence ID" value="KMM71243.1"/>
    <property type="molecule type" value="Genomic_DNA"/>
</dbReference>
<evidence type="ECO:0000313" key="2">
    <source>
        <dbReference type="Proteomes" id="UP000054567"/>
    </source>
</evidence>
<name>A0A0J6FLL8_COCPO</name>